<dbReference type="PROSITE" id="PS00630">
    <property type="entry name" value="IMP_2"/>
    <property type="match status" value="1"/>
</dbReference>
<dbReference type="InterPro" id="IPR033942">
    <property type="entry name" value="IMPase"/>
</dbReference>
<keyword evidence="6" id="KW-0804">Transcription</keyword>
<comment type="cofactor">
    <cofactor evidence="2 8">
        <name>Mg(2+)</name>
        <dbReference type="ChEBI" id="CHEBI:18420"/>
    </cofactor>
</comment>
<keyword evidence="5 8" id="KW-0378">Hydrolase</keyword>
<comment type="catalytic activity">
    <reaction evidence="1 8">
        <text>a myo-inositol phosphate + H2O = myo-inositol + phosphate</text>
        <dbReference type="Rhea" id="RHEA:24056"/>
        <dbReference type="ChEBI" id="CHEBI:15377"/>
        <dbReference type="ChEBI" id="CHEBI:17268"/>
        <dbReference type="ChEBI" id="CHEBI:43474"/>
        <dbReference type="ChEBI" id="CHEBI:84139"/>
        <dbReference type="EC" id="3.1.3.25"/>
    </reaction>
</comment>
<keyword evidence="10" id="KW-1185">Reference proteome</keyword>
<dbReference type="PRINTS" id="PR00377">
    <property type="entry name" value="IMPHPHTASES"/>
</dbReference>
<keyword evidence="6" id="KW-0805">Transcription regulation</keyword>
<evidence type="ECO:0000313" key="10">
    <source>
        <dbReference type="Proteomes" id="UP000738126"/>
    </source>
</evidence>
<dbReference type="Pfam" id="PF00459">
    <property type="entry name" value="Inositol_P"/>
    <property type="match status" value="1"/>
</dbReference>
<reference evidence="9 10" key="1">
    <citation type="journal article" date="2020" name="Microorganisms">
        <title>Osmotic Adaptation and Compatible Solute Biosynthesis of Phototrophic Bacteria as Revealed from Genome Analyses.</title>
        <authorList>
            <person name="Imhoff J.F."/>
            <person name="Rahn T."/>
            <person name="Kunzel S."/>
            <person name="Keller A."/>
            <person name="Neulinger S.C."/>
        </authorList>
    </citation>
    <scope>NUCLEOTIDE SEQUENCE [LARGE SCALE GENOMIC DNA]</scope>
    <source>
        <strain evidence="9 10">DSM 15116</strain>
    </source>
</reference>
<dbReference type="Gene3D" id="3.40.190.80">
    <property type="match status" value="1"/>
</dbReference>
<comment type="caution">
    <text evidence="9">The sequence shown here is derived from an EMBL/GenBank/DDBJ whole genome shotgun (WGS) entry which is preliminary data.</text>
</comment>
<evidence type="ECO:0000256" key="8">
    <source>
        <dbReference type="RuleBase" id="RU364068"/>
    </source>
</evidence>
<evidence type="ECO:0000256" key="6">
    <source>
        <dbReference type="ARBA" id="ARBA00022814"/>
    </source>
</evidence>
<dbReference type="PRINTS" id="PR01959">
    <property type="entry name" value="SBIMPHPHTASE"/>
</dbReference>
<evidence type="ECO:0000256" key="7">
    <source>
        <dbReference type="ARBA" id="ARBA00022842"/>
    </source>
</evidence>
<dbReference type="SUPFAM" id="SSF56655">
    <property type="entry name" value="Carbohydrate phosphatase"/>
    <property type="match status" value="1"/>
</dbReference>
<protein>
    <recommendedName>
        <fullName evidence="8">Inositol-1-monophosphatase</fullName>
        <ecNumber evidence="8">3.1.3.25</ecNumber>
    </recommendedName>
</protein>
<organism evidence="9 10">
    <name type="scientific">Halorhodospira neutriphila</name>
    <dbReference type="NCBI Taxonomy" id="168379"/>
    <lineage>
        <taxon>Bacteria</taxon>
        <taxon>Pseudomonadati</taxon>
        <taxon>Pseudomonadota</taxon>
        <taxon>Gammaproteobacteria</taxon>
        <taxon>Chromatiales</taxon>
        <taxon>Ectothiorhodospiraceae</taxon>
        <taxon>Halorhodospira</taxon>
    </lineage>
</organism>
<dbReference type="CDD" id="cd01639">
    <property type="entry name" value="IMPase"/>
    <property type="match status" value="1"/>
</dbReference>
<proteinExistence type="inferred from homology"/>
<evidence type="ECO:0000256" key="1">
    <source>
        <dbReference type="ARBA" id="ARBA00001033"/>
    </source>
</evidence>
<dbReference type="InterPro" id="IPR020550">
    <property type="entry name" value="Inositol_monophosphatase_CS"/>
</dbReference>
<evidence type="ECO:0000256" key="2">
    <source>
        <dbReference type="ARBA" id="ARBA00001946"/>
    </source>
</evidence>
<dbReference type="InterPro" id="IPR022337">
    <property type="entry name" value="Inositol_monophosphatase_SuhB"/>
</dbReference>
<dbReference type="InterPro" id="IPR020583">
    <property type="entry name" value="Inositol_monoP_metal-BS"/>
</dbReference>
<dbReference type="EC" id="3.1.3.25" evidence="8"/>
<comment type="similarity">
    <text evidence="3 8">Belongs to the inositol monophosphatase superfamily.</text>
</comment>
<evidence type="ECO:0000256" key="4">
    <source>
        <dbReference type="ARBA" id="ARBA00022723"/>
    </source>
</evidence>
<keyword evidence="6" id="KW-0889">Transcription antitermination</keyword>
<dbReference type="PANTHER" id="PTHR20854">
    <property type="entry name" value="INOSITOL MONOPHOSPHATASE"/>
    <property type="match status" value="1"/>
</dbReference>
<sequence length="269" mass="29009">MHPMVNIAVRAARSAGDIIARSIDRLDRVQVESKGRYDFVCDIDRQAEEAILRTLRRAYPQHSVLAEESGTHGRDSGEAEYTWIVDPLDGTANFLHGFPHIGISIAVQRRGQLEAAVVYDPLRQELFTAARGEGAQLDGHRIRVSKPRGVDGTLVGTGFPFKNPHLFKPYMGMFSGVAERAEDMRRAGSAALDLAYVAAGRLDGFFELGLNPWDIAGGALLVSEAGGVVTGIRGEDDALGSGHVVAASPKAHAGLLQVLKPHASELPRR</sequence>
<evidence type="ECO:0000256" key="5">
    <source>
        <dbReference type="ARBA" id="ARBA00022801"/>
    </source>
</evidence>
<name>A0ABS1E9U9_9GAMM</name>
<dbReference type="EMBL" id="NRSH01000135">
    <property type="protein sequence ID" value="MBK1727360.1"/>
    <property type="molecule type" value="Genomic_DNA"/>
</dbReference>
<evidence type="ECO:0000256" key="3">
    <source>
        <dbReference type="ARBA" id="ARBA00009759"/>
    </source>
</evidence>
<accession>A0ABS1E9U9</accession>
<dbReference type="PANTHER" id="PTHR20854:SF4">
    <property type="entry name" value="INOSITOL-1-MONOPHOSPHATASE-RELATED"/>
    <property type="match status" value="1"/>
</dbReference>
<gene>
    <name evidence="9" type="ORF">CKO13_10090</name>
</gene>
<keyword evidence="4 8" id="KW-0479">Metal-binding</keyword>
<dbReference type="InterPro" id="IPR000760">
    <property type="entry name" value="Inositol_monophosphatase-like"/>
</dbReference>
<dbReference type="PROSITE" id="PS00629">
    <property type="entry name" value="IMP_1"/>
    <property type="match status" value="1"/>
</dbReference>
<dbReference type="Gene3D" id="3.30.540.10">
    <property type="entry name" value="Fructose-1,6-Bisphosphatase, subunit A, domain 1"/>
    <property type="match status" value="1"/>
</dbReference>
<dbReference type="RefSeq" id="WP_200260484.1">
    <property type="nucleotide sequence ID" value="NZ_NRSH01000135.1"/>
</dbReference>
<evidence type="ECO:0000313" key="9">
    <source>
        <dbReference type="EMBL" id="MBK1727360.1"/>
    </source>
</evidence>
<keyword evidence="7 8" id="KW-0460">Magnesium</keyword>
<dbReference type="Proteomes" id="UP000738126">
    <property type="component" value="Unassembled WGS sequence"/>
</dbReference>